<feature type="compositionally biased region" description="Basic and acidic residues" evidence="1">
    <location>
        <begin position="103"/>
        <end position="119"/>
    </location>
</feature>
<keyword evidence="3" id="KW-1185">Reference proteome</keyword>
<dbReference type="Proteomes" id="UP001296104">
    <property type="component" value="Unassembled WGS sequence"/>
</dbReference>
<evidence type="ECO:0000256" key="1">
    <source>
        <dbReference type="SAM" id="MobiDB-lite"/>
    </source>
</evidence>
<proteinExistence type="predicted"/>
<feature type="region of interest" description="Disordered" evidence="1">
    <location>
        <begin position="76"/>
        <end position="124"/>
    </location>
</feature>
<evidence type="ECO:0000313" key="2">
    <source>
        <dbReference type="EMBL" id="CAK4032884.1"/>
    </source>
</evidence>
<organism evidence="2 3">
    <name type="scientific">Lecanosticta acicola</name>
    <dbReference type="NCBI Taxonomy" id="111012"/>
    <lineage>
        <taxon>Eukaryota</taxon>
        <taxon>Fungi</taxon>
        <taxon>Dikarya</taxon>
        <taxon>Ascomycota</taxon>
        <taxon>Pezizomycotina</taxon>
        <taxon>Dothideomycetes</taxon>
        <taxon>Dothideomycetidae</taxon>
        <taxon>Mycosphaerellales</taxon>
        <taxon>Mycosphaerellaceae</taxon>
        <taxon>Lecanosticta</taxon>
    </lineage>
</organism>
<reference evidence="2" key="1">
    <citation type="submission" date="2023-11" db="EMBL/GenBank/DDBJ databases">
        <authorList>
            <person name="Alioto T."/>
            <person name="Alioto T."/>
            <person name="Gomez Garrido J."/>
        </authorList>
    </citation>
    <scope>NUCLEOTIDE SEQUENCE</scope>
</reference>
<evidence type="ECO:0000313" key="3">
    <source>
        <dbReference type="Proteomes" id="UP001296104"/>
    </source>
</evidence>
<feature type="region of interest" description="Disordered" evidence="1">
    <location>
        <begin position="260"/>
        <end position="279"/>
    </location>
</feature>
<feature type="compositionally biased region" description="Acidic residues" evidence="1">
    <location>
        <begin position="234"/>
        <end position="245"/>
    </location>
</feature>
<name>A0AAI8Z5L3_9PEZI</name>
<gene>
    <name evidence="2" type="ORF">LECACI_7A008042</name>
</gene>
<comment type="caution">
    <text evidence="2">The sequence shown here is derived from an EMBL/GenBank/DDBJ whole genome shotgun (WGS) entry which is preliminary data.</text>
</comment>
<feature type="region of interest" description="Disordered" evidence="1">
    <location>
        <begin position="191"/>
        <end position="246"/>
    </location>
</feature>
<dbReference type="AlphaFoldDB" id="A0AAI8Z5L3"/>
<accession>A0AAI8Z5L3</accession>
<sequence>MSERDQWLDAVSIRLKRKKADIAKDANKQPGDAWTQRYKCAKAVVHAVNGRSKDTSDIVVNAIDGSAAKKLVTQFPRKRTAATESPHRPNQQCLILPPKASKKPVEKDQRKEEQSRDISAHTPALAEDTTLSTLSTFSRVCEAKFDPQISAWMRSPSAAHSMNRIHSLAEDSFAITSTAMQAQDFNGVGAEQVAAAGRKGESKKRGREDHHGEEENGEDEEGRRPRKQGKISEAEETLEDSDEDHDVPLAVRRPLHSALAGHNQDDSESTIPTSGSIPDGVLEVIHDEKIFGKILGYMNLQECFGLLNVHREFEQCKVLRQRLMLDDHPRKLVTASVASISAPSAGKDAETVLAEPEGAGKDPAREQIVQRPSGLLTVNNLPRNWTRLVRGNTLPGNHVRQINPLVFGGQDAVKNYIHNFQFYPAAERAQVDKLPPSVAGPEYQIDRRAEGLPLKLNENGDNIQEQLYEMFFVTHTAENFRRDPKHLNLEGHCKQHSTLAQSLLVQPAINDVQVLIHAIRHKKTGGIDHVYGEEAHVHNHLGIRMGDIFQKAVEWSKRYKDKGARIGQHISYTVRFPRGVRLNMAGYKQMGTPLTKAEFDAL</sequence>
<protein>
    <submittedName>
        <fullName evidence="2">Uncharacterized protein</fullName>
    </submittedName>
</protein>
<dbReference type="EMBL" id="CAVMBE010000073">
    <property type="protein sequence ID" value="CAK4032884.1"/>
    <property type="molecule type" value="Genomic_DNA"/>
</dbReference>